<dbReference type="InterPro" id="IPR021840">
    <property type="entry name" value="DUF3433"/>
</dbReference>
<protein>
    <submittedName>
        <fullName evidence="3">Uncharacterized protein</fullName>
    </submittedName>
</protein>
<feature type="transmembrane region" description="Helical" evidence="2">
    <location>
        <begin position="235"/>
        <end position="252"/>
    </location>
</feature>
<feature type="transmembrane region" description="Helical" evidence="2">
    <location>
        <begin position="163"/>
        <end position="185"/>
    </location>
</feature>
<organism evidence="3 4">
    <name type="scientific">Orbilia oligospora</name>
    <name type="common">Nematode-trapping fungus</name>
    <name type="synonym">Arthrobotrys oligospora</name>
    <dbReference type="NCBI Taxonomy" id="2813651"/>
    <lineage>
        <taxon>Eukaryota</taxon>
        <taxon>Fungi</taxon>
        <taxon>Dikarya</taxon>
        <taxon>Ascomycota</taxon>
        <taxon>Pezizomycotina</taxon>
        <taxon>Orbiliomycetes</taxon>
        <taxon>Orbiliales</taxon>
        <taxon>Orbiliaceae</taxon>
        <taxon>Orbilia</taxon>
    </lineage>
</organism>
<dbReference type="PANTHER" id="PTHR37544">
    <property type="entry name" value="SPRAY-RELATED"/>
    <property type="match status" value="1"/>
</dbReference>
<reference evidence="3 4" key="1">
    <citation type="submission" date="2019-06" db="EMBL/GenBank/DDBJ databases">
        <authorList>
            <person name="Palmer J.M."/>
        </authorList>
    </citation>
    <scope>NUCLEOTIDE SEQUENCE [LARGE SCALE GENOMIC DNA]</scope>
    <source>
        <strain evidence="3 4">TWF788</strain>
    </source>
</reference>
<dbReference type="Pfam" id="PF11915">
    <property type="entry name" value="DUF3433"/>
    <property type="match status" value="2"/>
</dbReference>
<feature type="transmembrane region" description="Helical" evidence="2">
    <location>
        <begin position="122"/>
        <end position="143"/>
    </location>
</feature>
<dbReference type="Proteomes" id="UP000479691">
    <property type="component" value="Unassembled WGS sequence"/>
</dbReference>
<keyword evidence="2" id="KW-1133">Transmembrane helix</keyword>
<accession>A0A7C8U2R8</accession>
<feature type="transmembrane region" description="Helical" evidence="2">
    <location>
        <begin position="1143"/>
        <end position="1165"/>
    </location>
</feature>
<proteinExistence type="predicted"/>
<evidence type="ECO:0000313" key="4">
    <source>
        <dbReference type="Proteomes" id="UP000479691"/>
    </source>
</evidence>
<comment type="caution">
    <text evidence="3">The sequence shown here is derived from an EMBL/GenBank/DDBJ whole genome shotgun (WGS) entry which is preliminary data.</text>
</comment>
<dbReference type="PANTHER" id="PTHR37544:SF3">
    <property type="entry name" value="SPRAY"/>
    <property type="match status" value="1"/>
</dbReference>
<sequence length="1270" mass="141917">MTGRQYQDAAGRLPYRNRSLNTSSVQPVAHTPTSRTPSPTPTSILTSSPTISNPSQSPTPPQTPGPVPPGTAASGSSSANIKDKPFPRPPVSKWSFKSFSSFGSEKIKDHNLPSWKPFTLRLPYLIFLILLTLFFIISIELLFRKSQRDGYLTFAQGDGLNGWQIFVSQYMGTVASVIFAILLSLSDLDAKRLEPWFELSKPDGVTAKNSILLCYPFDFLAFVPFKAAKRGHWSVFHIGTATVLVFWFITPLQSSLIATVQQQIVLPATFMTTKSLKKLSGFGPEISSFTNVAYSMSWLNSTAPAYSTRSEAVLPFEPSSISGSDLPNTLWTSNSTAYYSKVDCRPAERIIIRDQDRPTGAEVQDSERFFYDRQTNCSFRHAGFPKLYKPGPDQPWRQWYAQFVGYNAGEKVQYYLKTPTCMIPEDPEPSLFFVVFSHQRDYNATPTVAAVFCEPKYQRSPVEAVVDARTRLMKNITYIGPSQELAPDLFNATIFETVVSGGGVGLDATNGGPFNLAPQHTTKTKEINDLLINSDWVFESNALGYLFAIDSNLENYLNVNFLTKTIDKAYKLLFTTYAATKLMVPEDRYVDGSGRVSFTTEVVVVPKVFVRILESLLSAVALFLTCFLISSTRRRTGLVYDPASLAGTMALVASEPKLLEKFAALDGVSTAEKLYQAVGDEKLKFKLNTRSEQYQLTVLPAPGNASPSVGRAARKDENEQETNFELGAAAGTTFILLLGGTFLEPFWVLLTRFICVLQPLETLRHGHATASESLTLKFESVPPILTLFPAFKSKHYFLSILAATALSTNILAIALGALFDPDTVLSPTPVEYTDSFLPSIEALPFPWDSSIIDNASIPVNYFAVGRYDHYYKLYANLTTNTPLPSWTTLNHFFLPVKPSSTRLSNPSDLLKVETIGLNANLSCETIEAYPILFGSSNTTRDNRICAGLVPAIFSRAQALTGPPASSNYTNFNPRFFSYKSIICRPRLSIHRYDVTLDAFDQVVSALPKNTSIDESSRVFSGGVTETQLLETIRRFLQSDLDTNKYGILSDRWLRFNRDSLPSGWIDFMIQQISNSTKAFDPQAPFQDVDMSFVGEQLSESYSRVFAAILGIYYEQMFVRAPDSTSRFQGTKLIPTIRMQMSTAMFAIVASLLGWYFLLAIHFYIFRVSRLFQRLPTSIASEIQLFHKSSVLDDVRGTELLTSRQREDYLSKLNQRYGYGRFMGKDGVQRIGIEREPLLDHMSNQEVRNQGLGKIGLTIEYWIQWAKRTLT</sequence>
<evidence type="ECO:0000256" key="1">
    <source>
        <dbReference type="SAM" id="MobiDB-lite"/>
    </source>
</evidence>
<keyword evidence="2" id="KW-0472">Membrane</keyword>
<feature type="transmembrane region" description="Helical" evidence="2">
    <location>
        <begin position="796"/>
        <end position="819"/>
    </location>
</feature>
<dbReference type="EMBL" id="JAABOE010000014">
    <property type="protein sequence ID" value="KAF3187323.1"/>
    <property type="molecule type" value="Genomic_DNA"/>
</dbReference>
<keyword evidence="2" id="KW-0812">Transmembrane</keyword>
<gene>
    <name evidence="3" type="ORF">TWF788_002244</name>
</gene>
<name>A0A7C8U2R8_ORBOL</name>
<feature type="region of interest" description="Disordered" evidence="1">
    <location>
        <begin position="1"/>
        <end position="89"/>
    </location>
</feature>
<feature type="compositionally biased region" description="Low complexity" evidence="1">
    <location>
        <begin position="31"/>
        <end position="56"/>
    </location>
</feature>
<feature type="compositionally biased region" description="Low complexity" evidence="1">
    <location>
        <begin position="70"/>
        <end position="80"/>
    </location>
</feature>
<dbReference type="AlphaFoldDB" id="A0A7C8U2R8"/>
<evidence type="ECO:0000256" key="2">
    <source>
        <dbReference type="SAM" id="Phobius"/>
    </source>
</evidence>
<evidence type="ECO:0000313" key="3">
    <source>
        <dbReference type="EMBL" id="KAF3187323.1"/>
    </source>
</evidence>
<feature type="compositionally biased region" description="Pro residues" evidence="1">
    <location>
        <begin position="57"/>
        <end position="69"/>
    </location>
</feature>